<dbReference type="EMBL" id="GBRH01234529">
    <property type="protein sequence ID" value="JAD63366.1"/>
    <property type="molecule type" value="Transcribed_RNA"/>
</dbReference>
<evidence type="ECO:0000256" key="1">
    <source>
        <dbReference type="SAM" id="Phobius"/>
    </source>
</evidence>
<proteinExistence type="predicted"/>
<sequence length="31" mass="3632">MLHPILSLSPFRFLFALSFPPFFSFPLLVLH</sequence>
<reference evidence="2" key="1">
    <citation type="submission" date="2014-09" db="EMBL/GenBank/DDBJ databases">
        <authorList>
            <person name="Magalhaes I.L.F."/>
            <person name="Oliveira U."/>
            <person name="Santos F.R."/>
            <person name="Vidigal T.H.D.A."/>
            <person name="Brescovit A.D."/>
            <person name="Santos A.J."/>
        </authorList>
    </citation>
    <scope>NUCLEOTIDE SEQUENCE</scope>
    <source>
        <tissue evidence="2">Shoot tissue taken approximately 20 cm above the soil surface</tissue>
    </source>
</reference>
<dbReference type="AlphaFoldDB" id="A0A0A9BJ00"/>
<accession>A0A0A9BJ00</accession>
<keyword evidence="1" id="KW-0472">Membrane</keyword>
<organism evidence="2">
    <name type="scientific">Arundo donax</name>
    <name type="common">Giant reed</name>
    <name type="synonym">Donax arundinaceus</name>
    <dbReference type="NCBI Taxonomy" id="35708"/>
    <lineage>
        <taxon>Eukaryota</taxon>
        <taxon>Viridiplantae</taxon>
        <taxon>Streptophyta</taxon>
        <taxon>Embryophyta</taxon>
        <taxon>Tracheophyta</taxon>
        <taxon>Spermatophyta</taxon>
        <taxon>Magnoliopsida</taxon>
        <taxon>Liliopsida</taxon>
        <taxon>Poales</taxon>
        <taxon>Poaceae</taxon>
        <taxon>PACMAD clade</taxon>
        <taxon>Arundinoideae</taxon>
        <taxon>Arundineae</taxon>
        <taxon>Arundo</taxon>
    </lineage>
</organism>
<keyword evidence="1" id="KW-1133">Transmembrane helix</keyword>
<feature type="transmembrane region" description="Helical" evidence="1">
    <location>
        <begin position="12"/>
        <end position="30"/>
    </location>
</feature>
<protein>
    <submittedName>
        <fullName evidence="2">Uncharacterized protein</fullName>
    </submittedName>
</protein>
<name>A0A0A9BJ00_ARUDO</name>
<evidence type="ECO:0000313" key="2">
    <source>
        <dbReference type="EMBL" id="JAD63366.1"/>
    </source>
</evidence>
<keyword evidence="1" id="KW-0812">Transmembrane</keyword>
<reference evidence="2" key="2">
    <citation type="journal article" date="2015" name="Data Brief">
        <title>Shoot transcriptome of the giant reed, Arundo donax.</title>
        <authorList>
            <person name="Barrero R.A."/>
            <person name="Guerrero F.D."/>
            <person name="Moolhuijzen P."/>
            <person name="Goolsby J.A."/>
            <person name="Tidwell J."/>
            <person name="Bellgard S.E."/>
            <person name="Bellgard M.I."/>
        </authorList>
    </citation>
    <scope>NUCLEOTIDE SEQUENCE</scope>
    <source>
        <tissue evidence="2">Shoot tissue taken approximately 20 cm above the soil surface</tissue>
    </source>
</reference>